<feature type="domain" description="Ion transport" evidence="16">
    <location>
        <begin position="182"/>
        <end position="422"/>
    </location>
</feature>
<dbReference type="PROSITE" id="PS00018">
    <property type="entry name" value="EF_HAND_1"/>
    <property type="match status" value="1"/>
</dbReference>
<evidence type="ECO:0000256" key="4">
    <source>
        <dbReference type="ARBA" id="ARBA00022673"/>
    </source>
</evidence>
<reference evidence="17" key="1">
    <citation type="submission" date="2021-02" db="EMBL/GenBank/DDBJ databases">
        <authorList>
            <person name="Dougan E. K."/>
            <person name="Rhodes N."/>
            <person name="Thang M."/>
            <person name="Chan C."/>
        </authorList>
    </citation>
    <scope>NUCLEOTIDE SEQUENCE</scope>
</reference>
<keyword evidence="9" id="KW-0406">Ion transport</keyword>
<accession>A0A812UDC8</accession>
<comment type="subcellular location">
    <subcellularLocation>
        <location evidence="1">Membrane</location>
        <topology evidence="1">Multi-pass membrane protein</topology>
    </subcellularLocation>
</comment>
<dbReference type="OrthoDB" id="434709at2759"/>
<feature type="transmembrane region" description="Helical" evidence="15">
    <location>
        <begin position="213"/>
        <end position="237"/>
    </location>
</feature>
<evidence type="ECO:0000256" key="14">
    <source>
        <dbReference type="SAM" id="MobiDB-lite"/>
    </source>
</evidence>
<keyword evidence="3" id="KW-0109">Calcium transport</keyword>
<feature type="transmembrane region" description="Helical" evidence="15">
    <location>
        <begin position="329"/>
        <end position="348"/>
    </location>
</feature>
<keyword evidence="11" id="KW-0325">Glycoprotein</keyword>
<dbReference type="PANTHER" id="PTHR45628:SF7">
    <property type="entry name" value="VOLTAGE-DEPENDENT CALCIUM CHANNEL TYPE A SUBUNIT ALPHA-1"/>
    <property type="match status" value="1"/>
</dbReference>
<keyword evidence="2" id="KW-0813">Transport</keyword>
<organism evidence="17 18">
    <name type="scientific">Symbiodinium natans</name>
    <dbReference type="NCBI Taxonomy" id="878477"/>
    <lineage>
        <taxon>Eukaryota</taxon>
        <taxon>Sar</taxon>
        <taxon>Alveolata</taxon>
        <taxon>Dinophyceae</taxon>
        <taxon>Suessiales</taxon>
        <taxon>Symbiodiniaceae</taxon>
        <taxon>Symbiodinium</taxon>
    </lineage>
</organism>
<keyword evidence="12" id="KW-0407">Ion channel</keyword>
<dbReference type="InterPro" id="IPR018247">
    <property type="entry name" value="EF_Hand_1_Ca_BS"/>
</dbReference>
<proteinExistence type="predicted"/>
<gene>
    <name evidence="17" type="ORF">SNAT2548_LOCUS32560</name>
</gene>
<dbReference type="Proteomes" id="UP000604046">
    <property type="component" value="Unassembled WGS sequence"/>
</dbReference>
<dbReference type="Gene3D" id="1.20.120.350">
    <property type="entry name" value="Voltage-gated potassium channels. Chain C"/>
    <property type="match status" value="1"/>
</dbReference>
<dbReference type="Gene3D" id="1.10.287.70">
    <property type="match status" value="1"/>
</dbReference>
<keyword evidence="10 15" id="KW-0472">Membrane</keyword>
<keyword evidence="6" id="KW-0106">Calcium</keyword>
<evidence type="ECO:0000256" key="8">
    <source>
        <dbReference type="ARBA" id="ARBA00022989"/>
    </source>
</evidence>
<dbReference type="InterPro" id="IPR027359">
    <property type="entry name" value="Volt_channel_dom_sf"/>
</dbReference>
<feature type="transmembrane region" description="Helical" evidence="15">
    <location>
        <begin position="392"/>
        <end position="415"/>
    </location>
</feature>
<feature type="transmembrane region" description="Helical" evidence="15">
    <location>
        <begin position="183"/>
        <end position="201"/>
    </location>
</feature>
<evidence type="ECO:0000256" key="6">
    <source>
        <dbReference type="ARBA" id="ARBA00022837"/>
    </source>
</evidence>
<evidence type="ECO:0000256" key="7">
    <source>
        <dbReference type="ARBA" id="ARBA00022882"/>
    </source>
</evidence>
<evidence type="ECO:0000256" key="11">
    <source>
        <dbReference type="ARBA" id="ARBA00023180"/>
    </source>
</evidence>
<dbReference type="InterPro" id="IPR005821">
    <property type="entry name" value="Ion_trans_dom"/>
</dbReference>
<evidence type="ECO:0000256" key="3">
    <source>
        <dbReference type="ARBA" id="ARBA00022568"/>
    </source>
</evidence>
<dbReference type="Pfam" id="PF00520">
    <property type="entry name" value="Ion_trans"/>
    <property type="match status" value="1"/>
</dbReference>
<dbReference type="GO" id="GO:0098703">
    <property type="term" value="P:calcium ion import across plasma membrane"/>
    <property type="evidence" value="ECO:0007669"/>
    <property type="project" value="TreeGrafter"/>
</dbReference>
<evidence type="ECO:0000313" key="18">
    <source>
        <dbReference type="Proteomes" id="UP000604046"/>
    </source>
</evidence>
<evidence type="ECO:0000256" key="2">
    <source>
        <dbReference type="ARBA" id="ARBA00022448"/>
    </source>
</evidence>
<evidence type="ECO:0000256" key="5">
    <source>
        <dbReference type="ARBA" id="ARBA00022692"/>
    </source>
</evidence>
<evidence type="ECO:0000259" key="16">
    <source>
        <dbReference type="Pfam" id="PF00520"/>
    </source>
</evidence>
<dbReference type="SUPFAM" id="SSF81324">
    <property type="entry name" value="Voltage-gated potassium channels"/>
    <property type="match status" value="1"/>
</dbReference>
<evidence type="ECO:0000256" key="9">
    <source>
        <dbReference type="ARBA" id="ARBA00023065"/>
    </source>
</evidence>
<keyword evidence="4" id="KW-0107">Calcium channel</keyword>
<evidence type="ECO:0000256" key="10">
    <source>
        <dbReference type="ARBA" id="ARBA00023136"/>
    </source>
</evidence>
<feature type="region of interest" description="Disordered" evidence="14">
    <location>
        <begin position="37"/>
        <end position="100"/>
    </location>
</feature>
<keyword evidence="7" id="KW-0851">Voltage-gated channel</keyword>
<keyword evidence="8 15" id="KW-1133">Transmembrane helix</keyword>
<keyword evidence="5 15" id="KW-0812">Transmembrane</keyword>
<protein>
    <recommendedName>
        <fullName evidence="16">Ion transport domain-containing protein</fullName>
    </recommendedName>
</protein>
<keyword evidence="13" id="KW-0175">Coiled coil</keyword>
<evidence type="ECO:0000313" key="17">
    <source>
        <dbReference type="EMBL" id="CAE7571544.1"/>
    </source>
</evidence>
<dbReference type="PANTHER" id="PTHR45628">
    <property type="entry name" value="VOLTAGE-DEPENDENT CALCIUM CHANNEL TYPE A SUBUNIT ALPHA-1"/>
    <property type="match status" value="1"/>
</dbReference>
<feature type="coiled-coil region" evidence="13">
    <location>
        <begin position="417"/>
        <end position="444"/>
    </location>
</feature>
<dbReference type="EMBL" id="CAJNDS010002715">
    <property type="protein sequence ID" value="CAE7571544.1"/>
    <property type="molecule type" value="Genomic_DNA"/>
</dbReference>
<evidence type="ECO:0000256" key="15">
    <source>
        <dbReference type="SAM" id="Phobius"/>
    </source>
</evidence>
<dbReference type="GO" id="GO:0008331">
    <property type="term" value="F:high voltage-gated calcium channel activity"/>
    <property type="evidence" value="ECO:0007669"/>
    <property type="project" value="TreeGrafter"/>
</dbReference>
<feature type="compositionally biased region" description="Low complexity" evidence="14">
    <location>
        <begin position="54"/>
        <end position="75"/>
    </location>
</feature>
<name>A0A812UDC8_9DINO</name>
<evidence type="ECO:0000256" key="12">
    <source>
        <dbReference type="ARBA" id="ARBA00023303"/>
    </source>
</evidence>
<sequence length="543" mass="59865">MDPSQEAGVQNLLQSQLLAIQQVMSLNQALARQLQTSNGAGGAPVTRPQASVASSSPLTEPLLPLSPGASPSSLSKANGQPDLERSPGGRPQLPTSLSRDSLRNQALQFGSRCRRAATRLSVESPMKSLSMSRYLSKPVLTKPKEIKSLAKSVMDSINNKDVLDPEKLYSKSGYCQAIARSPIFKSFTMSMVLLSTFWIAIDTDYNQAGGHVNFFRLMDNFICAYFCFEITVRWMAYKNPRDALSDNSFIFDLFLAVSMAIETWGLVLLAAVAGLSSQHPSPGITPSLRALRLIRITRAFRMSRIFRFVPELMILLHGMFQAIRSVLTTLLLLVLVTYTFAVAMTQLLQNKSIGDGRFDSVPIATTFLLLQTLCGFDQHFMMDMFNADGLSFAFLLAYQLVGSLTLMNMLIGVMVDVVGNTAQIEQEEQSLKNLKKDIADVVKLTDENEDRTVTAVEFNHMIQNPEAVKKLYEGGVNVLALVDYADFVFRDTTTLSLEDFVETVLQFRGCSQATVKDVVDLRVYVSKELARLAAETAPISAGV</sequence>
<dbReference type="InterPro" id="IPR050599">
    <property type="entry name" value="VDCC_alpha-1_subunit"/>
</dbReference>
<dbReference type="AlphaFoldDB" id="A0A812UDC8"/>
<evidence type="ECO:0000256" key="1">
    <source>
        <dbReference type="ARBA" id="ARBA00004141"/>
    </source>
</evidence>
<evidence type="ECO:0000256" key="13">
    <source>
        <dbReference type="SAM" id="Coils"/>
    </source>
</evidence>
<dbReference type="GO" id="GO:0005891">
    <property type="term" value="C:voltage-gated calcium channel complex"/>
    <property type="evidence" value="ECO:0007669"/>
    <property type="project" value="TreeGrafter"/>
</dbReference>
<keyword evidence="18" id="KW-1185">Reference proteome</keyword>
<comment type="caution">
    <text evidence="17">The sequence shown here is derived from an EMBL/GenBank/DDBJ whole genome shotgun (WGS) entry which is preliminary data.</text>
</comment>
<feature type="transmembrane region" description="Helical" evidence="15">
    <location>
        <begin position="249"/>
        <end position="275"/>
    </location>
</feature>